<evidence type="ECO:0000259" key="1">
    <source>
        <dbReference type="Pfam" id="PF00561"/>
    </source>
</evidence>
<evidence type="ECO:0000313" key="2">
    <source>
        <dbReference type="EMBL" id="RAJ95630.1"/>
    </source>
</evidence>
<feature type="domain" description="AB hydrolase-1" evidence="1">
    <location>
        <begin position="155"/>
        <end position="237"/>
    </location>
</feature>
<dbReference type="EMBL" id="QLMC01000004">
    <property type="protein sequence ID" value="RAJ95630.1"/>
    <property type="molecule type" value="Genomic_DNA"/>
</dbReference>
<dbReference type="GO" id="GO:0047372">
    <property type="term" value="F:monoacylglycerol lipase activity"/>
    <property type="evidence" value="ECO:0007669"/>
    <property type="project" value="TreeGrafter"/>
</dbReference>
<dbReference type="Gene3D" id="3.40.50.1820">
    <property type="entry name" value="alpha/beta hydrolase"/>
    <property type="match status" value="1"/>
</dbReference>
<keyword evidence="3" id="KW-1185">Reference proteome</keyword>
<accession>A0A327WTC5</accession>
<dbReference type="Proteomes" id="UP000248790">
    <property type="component" value="Unassembled WGS sequence"/>
</dbReference>
<dbReference type="InterPro" id="IPR050266">
    <property type="entry name" value="AB_hydrolase_sf"/>
</dbReference>
<evidence type="ECO:0000313" key="3">
    <source>
        <dbReference type="Proteomes" id="UP000248790"/>
    </source>
</evidence>
<dbReference type="SUPFAM" id="SSF53474">
    <property type="entry name" value="alpha/beta-Hydrolases"/>
    <property type="match status" value="1"/>
</dbReference>
<sequence>MNYHVRKEGNFRYIDEGQGDVLLLLHGLFGALSNWDGVINAFSDRYRIVIPVMPIYEMPIREAGLEGLVKFIESFLDYKKLTDLTLLGNSLGGHVGLLYTLKHPEMVKRLVLTGSSGLFENSMGGSYPKRGSYDYIAERVAYTFYDPKVATKELIDEVFEITNSIPKCLRIVAIAKSAQRNNVAKDLYQITVPTLLIWGLNDTITPPEVAHEFNRLIPNSELHFIDKCCHAPMMEHPDRFNRLLTAWLEKQSLTETSRRNDLTVA</sequence>
<dbReference type="PANTHER" id="PTHR43798">
    <property type="entry name" value="MONOACYLGLYCEROL LIPASE"/>
    <property type="match status" value="1"/>
</dbReference>
<protein>
    <submittedName>
        <fullName evidence="2">Pimeloyl-ACP methyl ester carboxylesterase</fullName>
    </submittedName>
</protein>
<proteinExistence type="predicted"/>
<dbReference type="RefSeq" id="WP_111629869.1">
    <property type="nucleotide sequence ID" value="NZ_QLMC01000004.1"/>
</dbReference>
<dbReference type="GO" id="GO:0016020">
    <property type="term" value="C:membrane"/>
    <property type="evidence" value="ECO:0007669"/>
    <property type="project" value="TreeGrafter"/>
</dbReference>
<comment type="caution">
    <text evidence="2">The sequence shown here is derived from an EMBL/GenBank/DDBJ whole genome shotgun (WGS) entry which is preliminary data.</text>
</comment>
<feature type="domain" description="AB hydrolase-1" evidence="1">
    <location>
        <begin position="21"/>
        <end position="130"/>
    </location>
</feature>
<organism evidence="2 3">
    <name type="scientific">Larkinella arboricola</name>
    <dbReference type="NCBI Taxonomy" id="643671"/>
    <lineage>
        <taxon>Bacteria</taxon>
        <taxon>Pseudomonadati</taxon>
        <taxon>Bacteroidota</taxon>
        <taxon>Cytophagia</taxon>
        <taxon>Cytophagales</taxon>
        <taxon>Spirosomataceae</taxon>
        <taxon>Larkinella</taxon>
    </lineage>
</organism>
<dbReference type="AlphaFoldDB" id="A0A327WTC5"/>
<name>A0A327WTC5_LARAB</name>
<dbReference type="InterPro" id="IPR029058">
    <property type="entry name" value="AB_hydrolase_fold"/>
</dbReference>
<dbReference type="GO" id="GO:0046464">
    <property type="term" value="P:acylglycerol catabolic process"/>
    <property type="evidence" value="ECO:0007669"/>
    <property type="project" value="TreeGrafter"/>
</dbReference>
<gene>
    <name evidence="2" type="ORF">LX87_03378</name>
</gene>
<dbReference type="InterPro" id="IPR000073">
    <property type="entry name" value="AB_hydrolase_1"/>
</dbReference>
<dbReference type="Pfam" id="PF00561">
    <property type="entry name" value="Abhydrolase_1"/>
    <property type="match status" value="2"/>
</dbReference>
<dbReference type="PANTHER" id="PTHR43798:SF33">
    <property type="entry name" value="HYDROLASE, PUTATIVE (AFU_ORTHOLOGUE AFUA_2G14860)-RELATED"/>
    <property type="match status" value="1"/>
</dbReference>
<dbReference type="OrthoDB" id="9780932at2"/>
<dbReference type="PRINTS" id="PR00111">
    <property type="entry name" value="ABHYDROLASE"/>
</dbReference>
<reference evidence="2 3" key="1">
    <citation type="submission" date="2018-06" db="EMBL/GenBank/DDBJ databases">
        <title>Genomic Encyclopedia of Archaeal and Bacterial Type Strains, Phase II (KMG-II): from individual species to whole genera.</title>
        <authorList>
            <person name="Goeker M."/>
        </authorList>
    </citation>
    <scope>NUCLEOTIDE SEQUENCE [LARGE SCALE GENOMIC DNA]</scope>
    <source>
        <strain evidence="2 3">DSM 21851</strain>
    </source>
</reference>